<proteinExistence type="predicted"/>
<dbReference type="Gene3D" id="3.75.10.10">
    <property type="entry name" value="L-arginine/glycine Amidinotransferase, Chain A"/>
    <property type="match status" value="1"/>
</dbReference>
<protein>
    <recommendedName>
        <fullName evidence="4">Agmatine deiminase</fullName>
    </recommendedName>
</protein>
<keyword evidence="1" id="KW-0378">Hydrolase</keyword>
<dbReference type="GO" id="GO:0009446">
    <property type="term" value="P:putrescine biosynthetic process"/>
    <property type="evidence" value="ECO:0007669"/>
    <property type="project" value="InterPro"/>
</dbReference>
<dbReference type="STRING" id="512763.DC20_19430"/>
<dbReference type="PATRIC" id="fig|512763.3.peg.4260"/>
<dbReference type="AlphaFoldDB" id="A0A0P0CM37"/>
<name>A0A0P0CM37_9BACT</name>
<organism evidence="2 3">
    <name type="scientific">Rufibacter tibetensis</name>
    <dbReference type="NCBI Taxonomy" id="512763"/>
    <lineage>
        <taxon>Bacteria</taxon>
        <taxon>Pseudomonadati</taxon>
        <taxon>Bacteroidota</taxon>
        <taxon>Cytophagia</taxon>
        <taxon>Cytophagales</taxon>
        <taxon>Hymenobacteraceae</taxon>
        <taxon>Rufibacter</taxon>
    </lineage>
</organism>
<dbReference type="Pfam" id="PF04371">
    <property type="entry name" value="PAD_porph"/>
    <property type="match status" value="1"/>
</dbReference>
<accession>A0A0P0CM37</accession>
<sequence length="278" mass="32016">MITDQDTDFLYLADTLPKMYLAFYKCFERTLNEAGIEFYLLPNTKDVWAVDYMPIQVTRDEFVQFAYNPSYLQPKVWQKTISNVDNICTSINIQPKKSRILVDGGNVVKATDKVIMCHSVFTENPNVPEKQLIKELMELFQVDQLIFIPTQPKDFTGHADGIVRFLDDKTVLINKYTKEDKGFGLTVKTALHNAGLDWVEIPYNPYSNAKYKHSNGIYINYLQMKDSLILPVFGQKEDEEVVRLFEQLFPKLKIATVNSNELAYAGGILNCITWNIKL</sequence>
<dbReference type="Proteomes" id="UP000061382">
    <property type="component" value="Chromosome"/>
</dbReference>
<dbReference type="GO" id="GO:0004668">
    <property type="term" value="F:protein-arginine deiminase activity"/>
    <property type="evidence" value="ECO:0007669"/>
    <property type="project" value="InterPro"/>
</dbReference>
<evidence type="ECO:0000313" key="2">
    <source>
        <dbReference type="EMBL" id="ALJ00757.1"/>
    </source>
</evidence>
<dbReference type="OrthoDB" id="7871381at2"/>
<evidence type="ECO:0008006" key="4">
    <source>
        <dbReference type="Google" id="ProtNLM"/>
    </source>
</evidence>
<dbReference type="SUPFAM" id="SSF55909">
    <property type="entry name" value="Pentein"/>
    <property type="match status" value="1"/>
</dbReference>
<dbReference type="PANTHER" id="PTHR31377">
    <property type="entry name" value="AGMATINE DEIMINASE-RELATED"/>
    <property type="match status" value="1"/>
</dbReference>
<dbReference type="RefSeq" id="WP_062545363.1">
    <property type="nucleotide sequence ID" value="NZ_CP012643.1"/>
</dbReference>
<evidence type="ECO:0000256" key="1">
    <source>
        <dbReference type="ARBA" id="ARBA00022801"/>
    </source>
</evidence>
<dbReference type="GO" id="GO:0047632">
    <property type="term" value="F:agmatine deiminase activity"/>
    <property type="evidence" value="ECO:0007669"/>
    <property type="project" value="TreeGrafter"/>
</dbReference>
<keyword evidence="3" id="KW-1185">Reference proteome</keyword>
<dbReference type="EMBL" id="CP012643">
    <property type="protein sequence ID" value="ALJ00757.1"/>
    <property type="molecule type" value="Genomic_DNA"/>
</dbReference>
<reference evidence="2 3" key="1">
    <citation type="submission" date="2015-08" db="EMBL/GenBank/DDBJ databases">
        <title>Complete genome sequence of Rufibacter tibetensis strain 1351t, a radiation-resistant bacterium from tibet plateau.</title>
        <authorList>
            <person name="Dai J."/>
        </authorList>
    </citation>
    <scope>NUCLEOTIDE SEQUENCE [LARGE SCALE GENOMIC DNA]</scope>
    <source>
        <strain evidence="2 3">1351</strain>
    </source>
</reference>
<dbReference type="InterPro" id="IPR007466">
    <property type="entry name" value="Peptidyl-Arg-deiminase_porph"/>
</dbReference>
<dbReference type="KEGG" id="rti:DC20_19430"/>
<gene>
    <name evidence="2" type="ORF">DC20_19430</name>
</gene>
<evidence type="ECO:0000313" key="3">
    <source>
        <dbReference type="Proteomes" id="UP000061382"/>
    </source>
</evidence>
<dbReference type="PANTHER" id="PTHR31377:SF0">
    <property type="entry name" value="AGMATINE DEIMINASE-RELATED"/>
    <property type="match status" value="1"/>
</dbReference>